<proteinExistence type="predicted"/>
<evidence type="ECO:0000313" key="3">
    <source>
        <dbReference type="EMBL" id="MFD1480702.1"/>
    </source>
</evidence>
<feature type="compositionally biased region" description="Pro residues" evidence="1">
    <location>
        <begin position="131"/>
        <end position="141"/>
    </location>
</feature>
<feature type="compositionally biased region" description="Pro residues" evidence="1">
    <location>
        <begin position="195"/>
        <end position="216"/>
    </location>
</feature>
<sequence length="336" mass="35644">MAEIKLICSGCGAQFTLPQGAIPVAGRQVSCNRCGHVWMAHPPAPDTPLDLGAFTHPEEEDEGPPAPAPLPPARKRLSPEILDLLRDEARREQQLRQSETAAPAPTEAGQTADRAPHQPIPPEKQAGHRPPYQPPRPPVTPAPMSIEADPVQSPPYPATEDGDISRGPIAGDDIDWPATTVTLPAGSTRSMTPMAQPPVIPPAPPVVPSQPGPTHPQPAADRANDPIADRLVYPDDDPQDTPAPHRQGQPHAAMLTPAPVLRPVQPAPQRADLPAVIPEAAPQPRGGYRAGFLLALVTVLVLAGLSLLAPMDEASPAGGWRADLDQTRLWLQGLFR</sequence>
<feature type="compositionally biased region" description="Polar residues" evidence="1">
    <location>
        <begin position="179"/>
        <end position="193"/>
    </location>
</feature>
<protein>
    <submittedName>
        <fullName evidence="3">Zinc-ribbon domain-containing protein</fullName>
    </submittedName>
</protein>
<dbReference type="RefSeq" id="WP_379106239.1">
    <property type="nucleotide sequence ID" value="NZ_JBHTOQ010000004.1"/>
</dbReference>
<dbReference type="Proteomes" id="UP001597302">
    <property type="component" value="Unassembled WGS sequence"/>
</dbReference>
<accession>A0ABW4DU74</accession>
<feature type="region of interest" description="Disordered" evidence="1">
    <location>
        <begin position="91"/>
        <end position="250"/>
    </location>
</feature>
<keyword evidence="4" id="KW-1185">Reference proteome</keyword>
<dbReference type="EMBL" id="JBHTOQ010000004">
    <property type="protein sequence ID" value="MFD1480702.1"/>
    <property type="molecule type" value="Genomic_DNA"/>
</dbReference>
<evidence type="ECO:0000256" key="1">
    <source>
        <dbReference type="SAM" id="MobiDB-lite"/>
    </source>
</evidence>
<name>A0ABW4DU74_9RHOB</name>
<feature type="domain" description="Zinc finger/thioredoxin putative" evidence="2">
    <location>
        <begin position="6"/>
        <end position="38"/>
    </location>
</feature>
<organism evidence="3 4">
    <name type="scientific">Paracoccus nototheniae</name>
    <dbReference type="NCBI Taxonomy" id="2489002"/>
    <lineage>
        <taxon>Bacteria</taxon>
        <taxon>Pseudomonadati</taxon>
        <taxon>Pseudomonadota</taxon>
        <taxon>Alphaproteobacteria</taxon>
        <taxon>Rhodobacterales</taxon>
        <taxon>Paracoccaceae</taxon>
        <taxon>Paracoccus</taxon>
    </lineage>
</organism>
<reference evidence="4" key="1">
    <citation type="journal article" date="2019" name="Int. J. Syst. Evol. Microbiol.">
        <title>The Global Catalogue of Microorganisms (GCM) 10K type strain sequencing project: providing services to taxonomists for standard genome sequencing and annotation.</title>
        <authorList>
            <consortium name="The Broad Institute Genomics Platform"/>
            <consortium name="The Broad Institute Genome Sequencing Center for Infectious Disease"/>
            <person name="Wu L."/>
            <person name="Ma J."/>
        </authorList>
    </citation>
    <scope>NUCLEOTIDE SEQUENCE [LARGE SCALE GENOMIC DNA]</scope>
    <source>
        <strain evidence="4">CCM 8875</strain>
    </source>
</reference>
<evidence type="ECO:0000313" key="4">
    <source>
        <dbReference type="Proteomes" id="UP001597302"/>
    </source>
</evidence>
<dbReference type="Pfam" id="PF13717">
    <property type="entry name" value="Zn_ribbon_4"/>
    <property type="match status" value="1"/>
</dbReference>
<dbReference type="NCBIfam" id="TIGR02098">
    <property type="entry name" value="MJ0042_CXXC"/>
    <property type="match status" value="1"/>
</dbReference>
<comment type="caution">
    <text evidence="3">The sequence shown here is derived from an EMBL/GenBank/DDBJ whole genome shotgun (WGS) entry which is preliminary data.</text>
</comment>
<feature type="region of interest" description="Disordered" evidence="1">
    <location>
        <begin position="43"/>
        <end position="79"/>
    </location>
</feature>
<evidence type="ECO:0000259" key="2">
    <source>
        <dbReference type="Pfam" id="PF13717"/>
    </source>
</evidence>
<dbReference type="InterPro" id="IPR011723">
    <property type="entry name" value="Znf/thioredoxin_put"/>
</dbReference>
<gene>
    <name evidence="3" type="ORF">ACFQ5P_05290</name>
</gene>